<organism evidence="2 4">
    <name type="scientific">Candidatus Chlorohelix allophototropha</name>
    <dbReference type="NCBI Taxonomy" id="3003348"/>
    <lineage>
        <taxon>Bacteria</taxon>
        <taxon>Bacillati</taxon>
        <taxon>Chloroflexota</taxon>
        <taxon>Chloroflexia</taxon>
        <taxon>Candidatus Chloroheliales</taxon>
        <taxon>Candidatus Chloroheliaceae</taxon>
        <taxon>Candidatus Chlorohelix</taxon>
    </lineage>
</organism>
<evidence type="ECO:0000256" key="1">
    <source>
        <dbReference type="SAM" id="MobiDB-lite"/>
    </source>
</evidence>
<evidence type="ECO:0000313" key="3">
    <source>
        <dbReference type="EMBL" id="WJW67944.1"/>
    </source>
</evidence>
<protein>
    <recommendedName>
        <fullName evidence="6">DUF4352 domain-containing protein</fullName>
    </recommendedName>
</protein>
<feature type="compositionally biased region" description="Pro residues" evidence="1">
    <location>
        <begin position="353"/>
        <end position="379"/>
    </location>
</feature>
<dbReference type="Proteomes" id="UP000521676">
    <property type="component" value="Unassembled WGS sequence"/>
</dbReference>
<evidence type="ECO:0000313" key="4">
    <source>
        <dbReference type="Proteomes" id="UP000521676"/>
    </source>
</evidence>
<proteinExistence type="predicted"/>
<evidence type="ECO:0000313" key="2">
    <source>
        <dbReference type="EMBL" id="NWJ46085.1"/>
    </source>
</evidence>
<name>A0A8T7M3J5_9CHLR</name>
<accession>A0A8T7M3J5</accession>
<evidence type="ECO:0000313" key="5">
    <source>
        <dbReference type="Proteomes" id="UP001431572"/>
    </source>
</evidence>
<feature type="region of interest" description="Disordered" evidence="1">
    <location>
        <begin position="343"/>
        <end position="387"/>
    </location>
</feature>
<dbReference type="AlphaFoldDB" id="A0A8T7M3J5"/>
<evidence type="ECO:0008006" key="6">
    <source>
        <dbReference type="Google" id="ProtNLM"/>
    </source>
</evidence>
<dbReference type="EMBL" id="CP128399">
    <property type="protein sequence ID" value="WJW67944.1"/>
    <property type="molecule type" value="Genomic_DNA"/>
</dbReference>
<dbReference type="RefSeq" id="WP_341469835.1">
    <property type="nucleotide sequence ID" value="NZ_CP128399.1"/>
</dbReference>
<dbReference type="EMBL" id="JACATZ010000001">
    <property type="protein sequence ID" value="NWJ46085.1"/>
    <property type="molecule type" value="Genomic_DNA"/>
</dbReference>
<reference evidence="3" key="2">
    <citation type="journal article" date="2024" name="Nature">
        <title>Anoxygenic phototroph of the Chloroflexota uses a type I reaction centre.</title>
        <authorList>
            <person name="Tsuji J.M."/>
            <person name="Shaw N.A."/>
            <person name="Nagashima S."/>
            <person name="Venkiteswaran J.J."/>
            <person name="Schiff S.L."/>
            <person name="Watanabe T."/>
            <person name="Fukui M."/>
            <person name="Hanada S."/>
            <person name="Tank M."/>
            <person name="Neufeld J.D."/>
        </authorList>
    </citation>
    <scope>NUCLEOTIDE SEQUENCE</scope>
    <source>
        <strain evidence="3">L227-S17</strain>
    </source>
</reference>
<sequence>MSLKTSVLRKFSLGVIALLLCTLLSYEGFQASPVNAANPGELNTLIGTLVFKEVKLADQTNCSSSCYKADNGYKIVIVSLENKTGSTTLPMNLKEVFLQTYVLANDGSKANWVQSDFNLSKGGIIEMSFRQVPTSASRFKLYWPGNPLLDLGNSDDLCFVETNQCISGRIREFWEQNGGLPVFGFATTPQRLETVEGQNFQAQWFERTRLELHPENQRPYDVLLGRLGDDRLKQQQRDWTAFPKATSPGSNCLYFAETGHRVCDQILKAFRNNGLEFDGQAGKSLAESIALFGLPLSEPLTETFPDGKVFISQWFERARFEIHPENQPPYDVLLGLLGNEIKAGGGTTGNKPTPTPVPQPTPTPAPQPTPTPAPQPTSTPTPNNGCGDIPASRYGSVSPSNCNYFGTVLYFSIYGFAPNEDLGFWITAPNGRMLGTAKTVKGWVNSSGNGNNISLDTSILNDQLPGVWSIVFHGITSNHESVIYVYMK</sequence>
<keyword evidence="5" id="KW-1185">Reference proteome</keyword>
<gene>
    <name evidence="2" type="ORF">HXX08_09425</name>
    <name evidence="3" type="ORF">OZ401_001229</name>
</gene>
<dbReference type="Proteomes" id="UP001431572">
    <property type="component" value="Chromosome 1"/>
</dbReference>
<reference evidence="2 4" key="1">
    <citation type="submission" date="2020-06" db="EMBL/GenBank/DDBJ databases">
        <title>Anoxygenic phototrophic Chloroflexota member uses a Type I reaction center.</title>
        <authorList>
            <person name="Tsuji J.M."/>
            <person name="Shaw N.A."/>
            <person name="Nagashima S."/>
            <person name="Venkiteswaran J."/>
            <person name="Schiff S.L."/>
            <person name="Hanada S."/>
            <person name="Tank M."/>
            <person name="Neufeld J.D."/>
        </authorList>
    </citation>
    <scope>NUCLEOTIDE SEQUENCE [LARGE SCALE GENOMIC DNA]</scope>
    <source>
        <strain evidence="2">L227-S17</strain>
    </source>
</reference>